<feature type="compositionally biased region" description="Low complexity" evidence="1">
    <location>
        <begin position="401"/>
        <end position="413"/>
    </location>
</feature>
<evidence type="ECO:0000256" key="1">
    <source>
        <dbReference type="SAM" id="MobiDB-lite"/>
    </source>
</evidence>
<sequence>MPPAASLPFGVFSPPRNSYEWKRALLDVKWLCFNQQYKQCALRCNQLIDTASSPLYPIRATYLHYYAATSYEYMGRAAHIFSAVKVPLLTSAMEQFQIAYESLPATLPPPVLNPNQTYSPVTFLHSPNTSPRSSLSTVVWSPTISPTYDLPPGPGPDPNAQALSVQNLSAHNTKLAQTPPSPVLSPSSPSHSSITTAFCVTPPPTVREASFLNYDVPPPAFHIPPPTRKPPPPPHGSSPRPATRDQLLSFNSARDGLPNGGSIVRNIARMIDNSIIAGADDPFVTRVPPKHDSLKRPPVRLSPIKFPAELEDPAKRNELIPPPLAIRKSSGEVLMCSSSAMVICGGSEQETSRNEVNRRVRSRPPRLPLKIIPSGRLNANTEEASPSTLAPQPKRLSPVLSSPSTITPSTPTPVMRKKIPILGSPFTSRAGSPEQRSTKSPSLRSRKSSPAPVSAERAAQINQFNSAVKWLREHIPADVTGLRKQIKHVSDLQQARRSRNTTMARSASFWTFSPVKPNPDSGAAQEPPVIEGPNIDEYGNVIRVETKAQRIKRLREEDWRIGIRSKHSHWKGTEYYDELCETALAELGETGYGSREWLYR</sequence>
<feature type="region of interest" description="Disordered" evidence="1">
    <location>
        <begin position="217"/>
        <end position="244"/>
    </location>
</feature>
<dbReference type="RefSeq" id="XP_016598665.1">
    <property type="nucleotide sequence ID" value="XM_016737609.1"/>
</dbReference>
<keyword evidence="3" id="KW-1185">Reference proteome</keyword>
<comment type="caution">
    <text evidence="2">The sequence shown here is derived from an EMBL/GenBank/DDBJ whole genome shotgun (WGS) entry which is preliminary data.</text>
</comment>
<dbReference type="EMBL" id="JQFZ01000155">
    <property type="protein sequence ID" value="KGO56977.1"/>
    <property type="molecule type" value="Genomic_DNA"/>
</dbReference>
<dbReference type="VEuPathDB" id="FungiDB:PEXP_026050"/>
<feature type="compositionally biased region" description="Pro residues" evidence="1">
    <location>
        <begin position="217"/>
        <end position="236"/>
    </location>
</feature>
<evidence type="ECO:0000313" key="3">
    <source>
        <dbReference type="Proteomes" id="UP000030143"/>
    </source>
</evidence>
<dbReference type="HOGENOM" id="CLU_533275_0_0_1"/>
<accession>A0A0A2JNG9</accession>
<feature type="compositionally biased region" description="Polar residues" evidence="1">
    <location>
        <begin position="377"/>
        <end position="390"/>
    </location>
</feature>
<feature type="region of interest" description="Disordered" evidence="1">
    <location>
        <begin position="347"/>
        <end position="457"/>
    </location>
</feature>
<feature type="region of interest" description="Disordered" evidence="1">
    <location>
        <begin position="511"/>
        <end position="532"/>
    </location>
</feature>
<dbReference type="AlphaFoldDB" id="A0A0A2JNG9"/>
<feature type="region of interest" description="Disordered" evidence="1">
    <location>
        <begin position="174"/>
        <end position="196"/>
    </location>
</feature>
<protein>
    <submittedName>
        <fullName evidence="2">Uncharacterized protein</fullName>
    </submittedName>
</protein>
<proteinExistence type="predicted"/>
<reference evidence="2 3" key="1">
    <citation type="journal article" date="2015" name="Mol. Plant Microbe Interact.">
        <title>Genome, transcriptome, and functional analyses of Penicillium expansum provide new insights into secondary metabolism and pathogenicity.</title>
        <authorList>
            <person name="Ballester A.R."/>
            <person name="Marcet-Houben M."/>
            <person name="Levin E."/>
            <person name="Sela N."/>
            <person name="Selma-Lazaro C."/>
            <person name="Carmona L."/>
            <person name="Wisniewski M."/>
            <person name="Droby S."/>
            <person name="Gonzalez-Candelas L."/>
            <person name="Gabaldon T."/>
        </authorList>
    </citation>
    <scope>NUCLEOTIDE SEQUENCE [LARGE SCALE GENOMIC DNA]</scope>
    <source>
        <strain evidence="2 3">MD-8</strain>
    </source>
</reference>
<dbReference type="GeneID" id="27673028"/>
<evidence type="ECO:0000313" key="2">
    <source>
        <dbReference type="EMBL" id="KGO56977.1"/>
    </source>
</evidence>
<name>A0A0A2JNG9_PENEN</name>
<organism evidence="2 3">
    <name type="scientific">Penicillium expansum</name>
    <name type="common">Blue mold rot fungus</name>
    <dbReference type="NCBI Taxonomy" id="27334"/>
    <lineage>
        <taxon>Eukaryota</taxon>
        <taxon>Fungi</taxon>
        <taxon>Dikarya</taxon>
        <taxon>Ascomycota</taxon>
        <taxon>Pezizomycotina</taxon>
        <taxon>Eurotiomycetes</taxon>
        <taxon>Eurotiomycetidae</taxon>
        <taxon>Eurotiales</taxon>
        <taxon>Aspergillaceae</taxon>
        <taxon>Penicillium</taxon>
    </lineage>
</organism>
<gene>
    <name evidence="2" type="ORF">PEX2_003310</name>
</gene>
<dbReference type="Proteomes" id="UP000030143">
    <property type="component" value="Unassembled WGS sequence"/>
</dbReference>
<feature type="compositionally biased region" description="Low complexity" evidence="1">
    <location>
        <begin position="184"/>
        <end position="193"/>
    </location>
</feature>